<proteinExistence type="predicted"/>
<accession>A0A381WIA0</accession>
<dbReference type="AlphaFoldDB" id="A0A381WIA0"/>
<reference evidence="1" key="1">
    <citation type="submission" date="2018-05" db="EMBL/GenBank/DDBJ databases">
        <authorList>
            <person name="Lanie J.A."/>
            <person name="Ng W.-L."/>
            <person name="Kazmierczak K.M."/>
            <person name="Andrzejewski T.M."/>
            <person name="Davidsen T.M."/>
            <person name="Wayne K.J."/>
            <person name="Tettelin H."/>
            <person name="Glass J.I."/>
            <person name="Rusch D."/>
            <person name="Podicherti R."/>
            <person name="Tsui H.-C.T."/>
            <person name="Winkler M.E."/>
        </authorList>
    </citation>
    <scope>NUCLEOTIDE SEQUENCE</scope>
</reference>
<name>A0A381WIA0_9ZZZZ</name>
<sequence length="30" mass="3491">MISPDFLEDTRKITEALAEEIPFRLINTQV</sequence>
<dbReference type="EMBL" id="UINC01011749">
    <property type="protein sequence ID" value="SVA51653.1"/>
    <property type="molecule type" value="Genomic_DNA"/>
</dbReference>
<protein>
    <submittedName>
        <fullName evidence="1">Uncharacterized protein</fullName>
    </submittedName>
</protein>
<evidence type="ECO:0000313" key="1">
    <source>
        <dbReference type="EMBL" id="SVA51653.1"/>
    </source>
</evidence>
<organism evidence="1">
    <name type="scientific">marine metagenome</name>
    <dbReference type="NCBI Taxonomy" id="408172"/>
    <lineage>
        <taxon>unclassified sequences</taxon>
        <taxon>metagenomes</taxon>
        <taxon>ecological metagenomes</taxon>
    </lineage>
</organism>
<gene>
    <name evidence="1" type="ORF">METZ01_LOCUS104507</name>
</gene>